<evidence type="ECO:0000256" key="1">
    <source>
        <dbReference type="SAM" id="MobiDB-lite"/>
    </source>
</evidence>
<comment type="caution">
    <text evidence="3">The sequence shown here is derived from an EMBL/GenBank/DDBJ whole genome shotgun (WGS) entry which is preliminary data.</text>
</comment>
<dbReference type="SUPFAM" id="SSF54001">
    <property type="entry name" value="Cysteine proteinases"/>
    <property type="match status" value="1"/>
</dbReference>
<proteinExistence type="predicted"/>
<dbReference type="RefSeq" id="WP_075973055.1">
    <property type="nucleotide sequence ID" value="NZ_MKQR01000004.1"/>
</dbReference>
<evidence type="ECO:0000313" key="3">
    <source>
        <dbReference type="EMBL" id="OLR95151.1"/>
    </source>
</evidence>
<dbReference type="Pfam" id="PF05257">
    <property type="entry name" value="CHAP"/>
    <property type="match status" value="1"/>
</dbReference>
<dbReference type="InterPro" id="IPR007921">
    <property type="entry name" value="CHAP_dom"/>
</dbReference>
<evidence type="ECO:0000313" key="4">
    <source>
        <dbReference type="Proteomes" id="UP000186040"/>
    </source>
</evidence>
<dbReference type="AlphaFoldDB" id="A0A1Q9LT25"/>
<dbReference type="STRING" id="1193682.BJP25_07575"/>
<keyword evidence="4" id="KW-1185">Reference proteome</keyword>
<organism evidence="3 4">
    <name type="scientific">Actinokineospora bangkokensis</name>
    <dbReference type="NCBI Taxonomy" id="1193682"/>
    <lineage>
        <taxon>Bacteria</taxon>
        <taxon>Bacillati</taxon>
        <taxon>Actinomycetota</taxon>
        <taxon>Actinomycetes</taxon>
        <taxon>Pseudonocardiales</taxon>
        <taxon>Pseudonocardiaceae</taxon>
        <taxon>Actinokineospora</taxon>
    </lineage>
</organism>
<reference evidence="3 4" key="1">
    <citation type="submission" date="2016-10" db="EMBL/GenBank/DDBJ databases">
        <title>The Draft Genome Sequence of Actinokineospora bangkokensis 44EHWT reveals the biosynthetic pathway of antifungal compounds Thailandins with unusual extender unit butylmalonyl-CoA.</title>
        <authorList>
            <person name="Greule A."/>
            <person name="Intra B."/>
            <person name="Flemming S."/>
            <person name="Rommel M.G."/>
            <person name="Panbangred W."/>
            <person name="Bechthold A."/>
        </authorList>
    </citation>
    <scope>NUCLEOTIDE SEQUENCE [LARGE SCALE GENOMIC DNA]</scope>
    <source>
        <strain evidence="3 4">44EHW</strain>
    </source>
</reference>
<dbReference type="EMBL" id="MKQR01000004">
    <property type="protein sequence ID" value="OLR95151.1"/>
    <property type="molecule type" value="Genomic_DNA"/>
</dbReference>
<sequence length="371" mass="39472">MDTKRIARQFAEQIVEHRNRLAGKVEDAQRAHAALAAAHALLVEHRDGHRTAAGTATEHWSGKSADGFDTRAHRVTRSLGATSSAASDGAAVVARTAAALDGGHTAVVRLLDEYTTRASAALDAGLAVTGTGQRAAIIKAVGEVADLVRSYTGESAKQFRSVKEQMADSAKQLKSLERAVEHDGYVDPKAKRAGTAAASTKQAERKKDSGKPDRAKPKDDDDKKSGGTSKASSERVHDVLKYARSQLGYHEGAGNQNKYGPAAAWCSSFATWVWRKAGVKIPLLPFTGDVYKWGQEHGLSYGKGDLREARPGDVLLFGTGPQSPATSTHIAIVEKVEGNTVTTIEGNSGDQVARRTHTLSTATFYGGVHPR</sequence>
<evidence type="ECO:0000259" key="2">
    <source>
        <dbReference type="PROSITE" id="PS50911"/>
    </source>
</evidence>
<feature type="domain" description="Peptidase C51" evidence="2">
    <location>
        <begin position="241"/>
        <end position="369"/>
    </location>
</feature>
<dbReference type="Proteomes" id="UP000186040">
    <property type="component" value="Unassembled WGS sequence"/>
</dbReference>
<dbReference type="Gene3D" id="3.90.1720.10">
    <property type="entry name" value="endopeptidase domain like (from Nostoc punctiforme)"/>
    <property type="match status" value="1"/>
</dbReference>
<dbReference type="OrthoDB" id="9815928at2"/>
<feature type="compositionally biased region" description="Basic and acidic residues" evidence="1">
    <location>
        <begin position="202"/>
        <end position="225"/>
    </location>
</feature>
<name>A0A1Q9LT25_9PSEU</name>
<dbReference type="InterPro" id="IPR038765">
    <property type="entry name" value="Papain-like_cys_pep_sf"/>
</dbReference>
<feature type="region of interest" description="Disordered" evidence="1">
    <location>
        <begin position="182"/>
        <end position="237"/>
    </location>
</feature>
<gene>
    <name evidence="3" type="ORF">BJP25_07575</name>
</gene>
<accession>A0A1Q9LT25</accession>
<dbReference type="PROSITE" id="PS50911">
    <property type="entry name" value="CHAP"/>
    <property type="match status" value="1"/>
</dbReference>
<protein>
    <submittedName>
        <fullName evidence="3">CHAP domain-containing protein</fullName>
    </submittedName>
</protein>